<dbReference type="EMBL" id="CP022129">
    <property type="protein sequence ID" value="ASF47461.1"/>
    <property type="molecule type" value="Genomic_DNA"/>
</dbReference>
<dbReference type="KEGG" id="mpsy:CEK71_16115"/>
<dbReference type="InterPro" id="IPR029492">
    <property type="entry name" value="DUF4435"/>
</dbReference>
<keyword evidence="3" id="KW-1185">Reference proteome</keyword>
<dbReference type="AlphaFoldDB" id="A0A1Z4C1R9"/>
<proteinExistence type="predicted"/>
<evidence type="ECO:0000313" key="2">
    <source>
        <dbReference type="EMBL" id="ASF47461.1"/>
    </source>
</evidence>
<dbReference type="Proteomes" id="UP000197019">
    <property type="component" value="Chromosome"/>
</dbReference>
<sequence>MEFLEALRQGRFQPTAAYSDFMYLTEKHEHSLFCFYEGKDSAYYVPRIKRFTAAYQNMLCGGREKVLEVYRLIAGHAEYDCYKKAFFIDRDFNLPLTPHSPPIFETPCYAIENFYVSIEVFQDILKNSLHLSERNEAYQTCVRLFMDRQHEFHQATLLFNAWYACLISLKNSTNEQTGVNLDEKFPKGFISFTDLNAVSAHYTFDTLKQTFANALDVPETVLEAKKAEFAICQYHQEFRGKYELWFVLTFIELILKDSKTTKTFLKEKINFSFSDKLSNDQAIELFSIHAETPDSLYEYLRQVTS</sequence>
<accession>A0A1Z4C1R9</accession>
<dbReference type="Pfam" id="PF14491">
    <property type="entry name" value="DUF4435"/>
    <property type="match status" value="1"/>
</dbReference>
<protein>
    <submittedName>
        <fullName evidence="2">Group-specific protein</fullName>
    </submittedName>
</protein>
<name>A0A1Z4C1R9_9GAMM</name>
<organism evidence="2 3">
    <name type="scientific">Methylovulum psychrotolerans</name>
    <dbReference type="NCBI Taxonomy" id="1704499"/>
    <lineage>
        <taxon>Bacteria</taxon>
        <taxon>Pseudomonadati</taxon>
        <taxon>Pseudomonadota</taxon>
        <taxon>Gammaproteobacteria</taxon>
        <taxon>Methylococcales</taxon>
        <taxon>Methylococcaceae</taxon>
        <taxon>Methylovulum</taxon>
    </lineage>
</organism>
<dbReference type="OrthoDB" id="2083140at2"/>
<evidence type="ECO:0000259" key="1">
    <source>
        <dbReference type="Pfam" id="PF14491"/>
    </source>
</evidence>
<evidence type="ECO:0000313" key="3">
    <source>
        <dbReference type="Proteomes" id="UP000197019"/>
    </source>
</evidence>
<reference evidence="2 3" key="1">
    <citation type="submission" date="2017-06" db="EMBL/GenBank/DDBJ databases">
        <title>Genome Sequencing of the methanotroph Methylovulum psychrotolerants str. HV10-M2 isolated from a high-altitude environment.</title>
        <authorList>
            <person name="Mateos-Rivera A."/>
        </authorList>
    </citation>
    <scope>NUCLEOTIDE SEQUENCE [LARGE SCALE GENOMIC DNA]</scope>
    <source>
        <strain evidence="2 3">HV10_M2</strain>
    </source>
</reference>
<feature type="domain" description="DUF4435" evidence="1">
    <location>
        <begin position="32"/>
        <end position="262"/>
    </location>
</feature>
<dbReference type="RefSeq" id="WP_088620333.1">
    <property type="nucleotide sequence ID" value="NZ_CP022129.1"/>
</dbReference>
<gene>
    <name evidence="2" type="ORF">CEK71_16115</name>
</gene>